<dbReference type="Pfam" id="PF25828">
    <property type="entry name" value="CC_Cfap43"/>
    <property type="match status" value="2"/>
</dbReference>
<evidence type="ECO:0000256" key="4">
    <source>
        <dbReference type="ARBA" id="ARBA00022574"/>
    </source>
</evidence>
<accession>A0A8B8HBE5</accession>
<protein>
    <submittedName>
        <fullName evidence="12">Cilia- and flagella-associated protein 43-like isoform X1</fullName>
    </submittedName>
</protein>
<dbReference type="GO" id="GO:0003341">
    <property type="term" value="P:cilium movement"/>
    <property type="evidence" value="ECO:0007669"/>
    <property type="project" value="UniProtKB-ARBA"/>
</dbReference>
<accession>A0A7M7MUV6</accession>
<evidence type="ECO:0000256" key="8">
    <source>
        <dbReference type="ARBA" id="ARBA00023273"/>
    </source>
</evidence>
<dbReference type="GO" id="GO:0060271">
    <property type="term" value="P:cilium assembly"/>
    <property type="evidence" value="ECO:0007669"/>
    <property type="project" value="TreeGrafter"/>
</dbReference>
<evidence type="ECO:0000313" key="11">
    <source>
        <dbReference type="Proteomes" id="UP000005203"/>
    </source>
</evidence>
<evidence type="ECO:0000256" key="6">
    <source>
        <dbReference type="ARBA" id="ARBA00023054"/>
    </source>
</evidence>
<evidence type="ECO:0000256" key="3">
    <source>
        <dbReference type="ARBA" id="ARBA00022490"/>
    </source>
</evidence>
<keyword evidence="3" id="KW-0963">Cytoplasm</keyword>
<dbReference type="PANTHER" id="PTHR14885">
    <property type="entry name" value="CILIA- AND FLAGELLA-ASSOCIATED PROTEIN 43-RELATED"/>
    <property type="match status" value="1"/>
</dbReference>
<dbReference type="PANTHER" id="PTHR14885:SF1">
    <property type="entry name" value="CILIA- AND FLAGELLA-ASSOCIATED PROTEIN 43"/>
    <property type="match status" value="1"/>
</dbReference>
<evidence type="ECO:0000313" key="12">
    <source>
        <dbReference type="RefSeq" id="XP_026301341.1"/>
    </source>
</evidence>
<comment type="subcellular location">
    <subcellularLocation>
        <location evidence="1">Cell projection</location>
        <location evidence="1">Cilium</location>
    </subcellularLocation>
    <subcellularLocation>
        <location evidence="2">Cytoplasm</location>
        <location evidence="2">Cytoskeleton</location>
    </subcellularLocation>
</comment>
<evidence type="ECO:0000256" key="9">
    <source>
        <dbReference type="SAM" id="Coils"/>
    </source>
</evidence>
<evidence type="ECO:0000256" key="7">
    <source>
        <dbReference type="ARBA" id="ARBA00023212"/>
    </source>
</evidence>
<gene>
    <name evidence="12" type="primary">LOC726250</name>
</gene>
<keyword evidence="8" id="KW-0966">Cell projection</keyword>
<proteinExistence type="predicted"/>
<evidence type="ECO:0000256" key="1">
    <source>
        <dbReference type="ARBA" id="ARBA00004138"/>
    </source>
</evidence>
<dbReference type="InterPro" id="IPR015943">
    <property type="entry name" value="WD40/YVTN_repeat-like_dom_sf"/>
</dbReference>
<evidence type="ECO:0000256" key="2">
    <source>
        <dbReference type="ARBA" id="ARBA00004245"/>
    </source>
</evidence>
<dbReference type="InterPro" id="IPR011047">
    <property type="entry name" value="Quinoprotein_ADH-like_sf"/>
</dbReference>
<keyword evidence="4" id="KW-0853">WD repeat</keyword>
<sequence length="1532" mass="177277">MSLETIKTSWIKFGNCRDFVLIGKDAIAMASGIYVRFHVFGCRETRVERFDGGERGDGACCLAGLPVAPIFSVVERKCNPKISVFAYPTMRRISRCAGSEEEIGYLCCAFAGTEYLIGQGTYPDFCLLLWNWRTGERLTKINGTDVTKFDINCTRIMCSTDSSQLMTQFVTSTGMLSVYRVLACSKTVRLFPIEICFERIPVSCSWFVDGSLLCCDEYGTVWSIDFEEKHRIRTVVHASSFDRVPLDENPNLVCHADGVLLASTSNNRIQATFYRKWRKDGNDEWKTAWKILLPSYPRHAESDPSHDRILILGENGDLYELLDALSDNARLEFLVIQKNVKYVNIVSLQKSYLGTLDKNDRFTILDVKTGNPVCPSTLLAHHGKVADLASHPVLPITLSCSVTGNCLLIDSSTITHNPRITCVHLQREALDRVKFSQKARLFGVASFQIGRLFLLQVCVASNESKKHMRVASWLQLERKMIDFLIYEMDEDRSAKVLLLVGNEKSSDPRAGNEIIVYSCRLFDRDLCVENADRSIKLLSFFERLHHGSESRHEIIGIPYLTKQLHRIELKANFQEALLAEALPSLHQTKGIVISFHRSKSHDNPNLITCGFDGLIVRRDCDEPRRVFNLFAAHHRAEGGCRFASLVDDSTIVSLGRNGDLVANRMLARDALRGSRTTSFEATRKIERVDTIEDQEAETWIEEVIRRRSMTEERETLTTLHLSVLKDWNELKTRVRALLDENERAPPSTRLPISAFDVNKEGRELALKMAETKERQLTRDAEGRIAQLQRSTRYLRQRFLDPLIVRPRSIYSFLDRSKVTNYPLMQLTSRETEFPSPSRFSMEIGRLVSRLKKNGQTMDGTEMDEFVDVFETCNVTDRWERELKEKFNERFEKTRSAKRREMRAITERVKETKRLVLELKNVFDVDASSSLFEAPGWHRTEILEDSFDRDEGSPERELDGENVGCEEIESKVEDFYQNALDRMMDGVLEVRLEHNARRRIPTPDCLRKDPSAYTEQDIRSIESYEKLTRARETDRAKYKLMLESEIERLREEFSKGVKSFDDELNDLAAEKVRVERSILWQKLSKMEEILRRGKIVETKREIRRVIDEELVSATEEARVLAEERDLFEAGVAELRTGYENARKRDKSLEDKFRHEFKELKPSMVEHLFRQYRKRPRALAGGPCGTSPSLLAEFVLCVIDERRNPDLLPRECSGYLRAIEELEAIPEGLARRLEPGHWRLLCRLRRLKVEAETKVNSCAIELAEAEQSLAFLRNMCSASRDKVERCKQKLERLEKSLSDLTDDREIALLLKMEQLRIRAKGCPRSDWRDAVVISREELTRVNRAISKAERERSVAQRRLANIKDLVSLEEWRHACAKMKMEELRENAKDLDSVKVSRIVRECCQRMEQGSSSKDEDARIQSVLRDQQAWHRSVAERKKVRLEKIKKEIRIWQRRNACSEITIDQSSIRRDEFITELRDPLRLNVAAFRTRKIRAIRKRARLARQIRDNFERLSILKNILEISKLRTYPTLKFKL</sequence>
<keyword evidence="6 9" id="KW-0175">Coiled coil</keyword>
<dbReference type="GO" id="GO:0005930">
    <property type="term" value="C:axoneme"/>
    <property type="evidence" value="ECO:0007669"/>
    <property type="project" value="TreeGrafter"/>
</dbReference>
<evidence type="ECO:0000313" key="10">
    <source>
        <dbReference type="EnsemblMetazoa" id="XP_026301341"/>
    </source>
</evidence>
<keyword evidence="11" id="KW-1185">Reference proteome</keyword>
<reference evidence="12" key="2">
    <citation type="submission" date="2025-04" db="UniProtKB">
        <authorList>
            <consortium name="RefSeq"/>
        </authorList>
    </citation>
    <scope>IDENTIFICATION</scope>
    <source>
        <strain evidence="12">DH4</strain>
        <tissue evidence="12">Whole body</tissue>
    </source>
</reference>
<name>A0A7M7MUV6_APIME</name>
<dbReference type="OrthoDB" id="535167at2759"/>
<feature type="coiled-coil region" evidence="9">
    <location>
        <begin position="1246"/>
        <end position="1391"/>
    </location>
</feature>
<dbReference type="Proteomes" id="UP000005203">
    <property type="component" value="Linkage group LG15"/>
</dbReference>
<dbReference type="RefSeq" id="XP_026301341.1">
    <property type="nucleotide sequence ID" value="XM_026445556.1"/>
</dbReference>
<evidence type="ECO:0000256" key="5">
    <source>
        <dbReference type="ARBA" id="ARBA00022737"/>
    </source>
</evidence>
<dbReference type="KEGG" id="ame:726250"/>
<keyword evidence="5" id="KW-0677">Repeat</keyword>
<organism evidence="10">
    <name type="scientific">Apis mellifera</name>
    <name type="common">Honeybee</name>
    <dbReference type="NCBI Taxonomy" id="7460"/>
    <lineage>
        <taxon>Eukaryota</taxon>
        <taxon>Metazoa</taxon>
        <taxon>Ecdysozoa</taxon>
        <taxon>Arthropoda</taxon>
        <taxon>Hexapoda</taxon>
        <taxon>Insecta</taxon>
        <taxon>Pterygota</taxon>
        <taxon>Neoptera</taxon>
        <taxon>Endopterygota</taxon>
        <taxon>Hymenoptera</taxon>
        <taxon>Apocrita</taxon>
        <taxon>Aculeata</taxon>
        <taxon>Apoidea</taxon>
        <taxon>Anthophila</taxon>
        <taxon>Apidae</taxon>
        <taxon>Apis</taxon>
    </lineage>
</organism>
<dbReference type="Gene3D" id="2.130.10.10">
    <property type="entry name" value="YVTN repeat-like/Quinoprotein amine dehydrogenase"/>
    <property type="match status" value="1"/>
</dbReference>
<keyword evidence="7" id="KW-0206">Cytoskeleton</keyword>
<dbReference type="GeneID" id="726250"/>
<dbReference type="EnsemblMetazoa" id="XM_026445556">
    <property type="protein sequence ID" value="XP_026301341"/>
    <property type="gene ID" value="LOC726250"/>
</dbReference>
<dbReference type="SUPFAM" id="SSF50998">
    <property type="entry name" value="Quinoprotein alcohol dehydrogenase-like"/>
    <property type="match status" value="1"/>
</dbReference>
<reference evidence="10" key="1">
    <citation type="submission" date="2021-01" db="UniProtKB">
        <authorList>
            <consortium name="EnsemblMetazoa"/>
        </authorList>
    </citation>
    <scope>IDENTIFICATION</scope>
    <source>
        <strain evidence="10">DH4</strain>
    </source>
</reference>